<reference evidence="10" key="1">
    <citation type="submission" date="2019-12" db="EMBL/GenBank/DDBJ databases">
        <authorList>
            <person name="Cremers G."/>
        </authorList>
    </citation>
    <scope>NUCLEOTIDE SEQUENCE</scope>
    <source>
        <strain evidence="10">Mbul1</strain>
    </source>
</reference>
<organism evidence="10">
    <name type="scientific">Methylobacterium bullatum</name>
    <dbReference type="NCBI Taxonomy" id="570505"/>
    <lineage>
        <taxon>Bacteria</taxon>
        <taxon>Pseudomonadati</taxon>
        <taxon>Pseudomonadota</taxon>
        <taxon>Alphaproteobacteria</taxon>
        <taxon>Hyphomicrobiales</taxon>
        <taxon>Methylobacteriaceae</taxon>
        <taxon>Methylobacterium</taxon>
    </lineage>
</organism>
<comment type="subcellular location">
    <subcellularLocation>
        <location evidence="1">Cell membrane</location>
        <topology evidence="1">Multi-pass membrane protein</topology>
    </subcellularLocation>
</comment>
<dbReference type="InterPro" id="IPR050445">
    <property type="entry name" value="Bact_polysacc_biosynth/exp"/>
</dbReference>
<dbReference type="Pfam" id="PF13807">
    <property type="entry name" value="GNVR"/>
    <property type="match status" value="1"/>
</dbReference>
<evidence type="ECO:0000256" key="5">
    <source>
        <dbReference type="ARBA" id="ARBA00023136"/>
    </source>
</evidence>
<gene>
    <name evidence="10" type="primary">wzc</name>
    <name evidence="10" type="ORF">MBUL_00685</name>
</gene>
<name>A0A679IP76_9HYPH</name>
<evidence type="ECO:0000313" key="10">
    <source>
        <dbReference type="EMBL" id="CAA2100468.1"/>
    </source>
</evidence>
<evidence type="ECO:0000256" key="2">
    <source>
        <dbReference type="ARBA" id="ARBA00022475"/>
    </source>
</evidence>
<feature type="coiled-coil region" evidence="6">
    <location>
        <begin position="221"/>
        <end position="248"/>
    </location>
</feature>
<evidence type="ECO:0000256" key="7">
    <source>
        <dbReference type="SAM" id="Phobius"/>
    </source>
</evidence>
<keyword evidence="5 7" id="KW-0472">Membrane</keyword>
<dbReference type="InterPro" id="IPR027417">
    <property type="entry name" value="P-loop_NTPase"/>
</dbReference>
<evidence type="ECO:0000256" key="3">
    <source>
        <dbReference type="ARBA" id="ARBA00022692"/>
    </source>
</evidence>
<dbReference type="InterPro" id="IPR032807">
    <property type="entry name" value="GNVR"/>
</dbReference>
<dbReference type="PANTHER" id="PTHR32309">
    <property type="entry name" value="TYROSINE-PROTEIN KINASE"/>
    <property type="match status" value="1"/>
</dbReference>
<evidence type="ECO:0000256" key="6">
    <source>
        <dbReference type="SAM" id="Coils"/>
    </source>
</evidence>
<keyword evidence="6" id="KW-0175">Coiled coil</keyword>
<dbReference type="GO" id="GO:0005886">
    <property type="term" value="C:plasma membrane"/>
    <property type="evidence" value="ECO:0007669"/>
    <property type="project" value="UniProtKB-SubCell"/>
</dbReference>
<keyword evidence="2" id="KW-1003">Cell membrane</keyword>
<proteinExistence type="predicted"/>
<accession>A0A679IP76</accession>
<evidence type="ECO:0000256" key="1">
    <source>
        <dbReference type="ARBA" id="ARBA00004651"/>
    </source>
</evidence>
<feature type="transmembrane region" description="Helical" evidence="7">
    <location>
        <begin position="45"/>
        <end position="64"/>
    </location>
</feature>
<evidence type="ECO:0000259" key="8">
    <source>
        <dbReference type="Pfam" id="PF02706"/>
    </source>
</evidence>
<keyword evidence="10" id="KW-0808">Transferase</keyword>
<keyword evidence="4 7" id="KW-1133">Transmembrane helix</keyword>
<protein>
    <submittedName>
        <fullName evidence="10">Tyrosine-protein kinase wzc</fullName>
        <ecNumber evidence="10">2.7.10.-</ecNumber>
    </submittedName>
</protein>
<dbReference type="EC" id="2.7.10.-" evidence="10"/>
<evidence type="ECO:0000259" key="9">
    <source>
        <dbReference type="Pfam" id="PF13807"/>
    </source>
</evidence>
<feature type="domain" description="Tyrosine-protein kinase G-rich" evidence="9">
    <location>
        <begin position="400"/>
        <end position="473"/>
    </location>
</feature>
<keyword evidence="10" id="KW-0418">Kinase</keyword>
<dbReference type="InterPro" id="IPR003856">
    <property type="entry name" value="LPS_length_determ_N"/>
</dbReference>
<dbReference type="Gene3D" id="3.40.50.300">
    <property type="entry name" value="P-loop containing nucleotide triphosphate hydrolases"/>
    <property type="match status" value="1"/>
</dbReference>
<feature type="domain" description="Polysaccharide chain length determinant N-terminal" evidence="8">
    <location>
        <begin position="33"/>
        <end position="122"/>
    </location>
</feature>
<dbReference type="GO" id="GO:0004713">
    <property type="term" value="F:protein tyrosine kinase activity"/>
    <property type="evidence" value="ECO:0007669"/>
    <property type="project" value="TreeGrafter"/>
</dbReference>
<dbReference type="EMBL" id="LR743504">
    <property type="protein sequence ID" value="CAA2100468.1"/>
    <property type="molecule type" value="Genomic_DNA"/>
</dbReference>
<evidence type="ECO:0000256" key="4">
    <source>
        <dbReference type="ARBA" id="ARBA00022989"/>
    </source>
</evidence>
<dbReference type="AlphaFoldDB" id="A0A679IP76"/>
<keyword evidence="3 7" id="KW-0812">Transmembrane</keyword>
<dbReference type="Pfam" id="PF02706">
    <property type="entry name" value="Wzz"/>
    <property type="match status" value="1"/>
</dbReference>
<dbReference type="PANTHER" id="PTHR32309:SF13">
    <property type="entry name" value="FERRIC ENTEROBACTIN TRANSPORT PROTEIN FEPE"/>
    <property type="match status" value="1"/>
</dbReference>
<sequence>MAQIDRHIAAADWIGRSSIDRPPSSEPDKSAEIGDLWRILTVRRAWVLGTAALLTFIAVAYGFLAPPLYAATAQILIDPRDKQIVTNDVNPVAMAPDGGVMQVESQARVIESDSVLTRAARDAGLLDDPDFGGVGTGFLSWTLRTLQGEGAAPATDAAAEARAVRALRRRLAVKRADKVFVVDVVVTAGNPDKAARIVNAIAAAYLKDQTSARADAASRASAEMASRLDDLRKRVNVAENKVEKFKAENGLITASGQLISEQQLAESNNRIVAARARTAEARTRLQQIKDARGTAFGPDTAPEAIQSAVIERLRSQYAELASKEADLRTQLGNRHPFIEAVRTQMQDVKRLTETELTRISRSAETDYQRALANEKALTANLDELKRGSIVTGEASVRLRELEREVDTSRAVYSNFLSRSREIQEQTGIDTTNARVISWARPPAERSWPLRLLLFAGGLVSGLGLGAGLAFVREYLDPTVLSRRQMERLSHTSVVATYPEFKAGSERPASVAASLTLDRLASVRGQIHPPGQALSVLVTSAASDTTDRRSTIHLLAAVATARGERVLVVEADLEATPEENAPGPGLIEVLRGEVGMAAAAKADAESGAARIGIGDLAKASREALSRANIEQFLAAAKSSFDLILIDGGVLTGNLRIGPLATASDRLLIVAKNGATRQRDLLDILDVSEVLGRPVSGSLFVDRYAAAA</sequence>
<dbReference type="SUPFAM" id="SSF52540">
    <property type="entry name" value="P-loop containing nucleoside triphosphate hydrolases"/>
    <property type="match status" value="1"/>
</dbReference>